<dbReference type="GO" id="GO:0006611">
    <property type="term" value="P:protein export from nucleus"/>
    <property type="evidence" value="ECO:0007669"/>
    <property type="project" value="InterPro"/>
</dbReference>
<evidence type="ECO:0000256" key="2">
    <source>
        <dbReference type="ARBA" id="ARBA00004496"/>
    </source>
</evidence>
<reference evidence="8" key="1">
    <citation type="journal article" date="2020" name="Cell">
        <title>Large-Scale Comparative Analyses of Tick Genomes Elucidate Their Genetic Diversity and Vector Capacities.</title>
        <authorList>
            <consortium name="Tick Genome and Microbiome Consortium (TIGMIC)"/>
            <person name="Jia N."/>
            <person name="Wang J."/>
            <person name="Shi W."/>
            <person name="Du L."/>
            <person name="Sun Y."/>
            <person name="Zhan W."/>
            <person name="Jiang J.F."/>
            <person name="Wang Q."/>
            <person name="Zhang B."/>
            <person name="Ji P."/>
            <person name="Bell-Sakyi L."/>
            <person name="Cui X.M."/>
            <person name="Yuan T.T."/>
            <person name="Jiang B.G."/>
            <person name="Yang W.F."/>
            <person name="Lam T.T."/>
            <person name="Chang Q.C."/>
            <person name="Ding S.J."/>
            <person name="Wang X.J."/>
            <person name="Zhu J.G."/>
            <person name="Ruan X.D."/>
            <person name="Zhao L."/>
            <person name="Wei J.T."/>
            <person name="Ye R.Z."/>
            <person name="Que T.C."/>
            <person name="Du C.H."/>
            <person name="Zhou Y.H."/>
            <person name="Cheng J.X."/>
            <person name="Dai P.F."/>
            <person name="Guo W.B."/>
            <person name="Han X.H."/>
            <person name="Huang E.J."/>
            <person name="Li L.F."/>
            <person name="Wei W."/>
            <person name="Gao Y.C."/>
            <person name="Liu J.Z."/>
            <person name="Shao H.Z."/>
            <person name="Wang X."/>
            <person name="Wang C.C."/>
            <person name="Yang T.C."/>
            <person name="Huo Q.B."/>
            <person name="Li W."/>
            <person name="Chen H.Y."/>
            <person name="Chen S.E."/>
            <person name="Zhou L.G."/>
            <person name="Ni X.B."/>
            <person name="Tian J.H."/>
            <person name="Sheng Y."/>
            <person name="Liu T."/>
            <person name="Pan Y.S."/>
            <person name="Xia L.Y."/>
            <person name="Li J."/>
            <person name="Zhao F."/>
            <person name="Cao W.C."/>
        </authorList>
    </citation>
    <scope>NUCLEOTIDE SEQUENCE</scope>
    <source>
        <strain evidence="8">Rmic-2018</strain>
    </source>
</reference>
<proteinExistence type="inferred from homology"/>
<dbReference type="PANTHER" id="PTHR21452:SF4">
    <property type="entry name" value="EXPORTIN-6"/>
    <property type="match status" value="1"/>
</dbReference>
<dbReference type="Proteomes" id="UP000821866">
    <property type="component" value="Chromosome 10"/>
</dbReference>
<evidence type="ECO:0000256" key="4">
    <source>
        <dbReference type="ARBA" id="ARBA00022448"/>
    </source>
</evidence>
<evidence type="ECO:0000256" key="7">
    <source>
        <dbReference type="ARBA" id="ARBA00023242"/>
    </source>
</evidence>
<sequence length="325" mass="36219">MGLCQSRHFIAGLKRSHVGYQRPPRQACQLVLILAQLELAPAARETRRGDGKNDDDDDGTTKYFRAGVEDPVLGVLACLVRVMAAQMGATRVGPLLAVLEQRVSRECEEAKSAINGLEWLLALLLPLVREPSLGEFLPAVLRLCLDQVHPRLAQCPALVPVLGPPLFELLEQCLVCHWRRFFPGGVAAPEELHNGLEFGRLLSAYGWSLRMGEPGLVRQNLLALSALNRRCRLFHKAAFRECFLGQFVEALLSCLVSSPVRDLLRDEFQQLLFELAAVDFEMFYGHLLPALIPPEPLASLAWERDLPSFSRQMERLVGDLRRAAG</sequence>
<keyword evidence="4" id="KW-0813">Transport</keyword>
<evidence type="ECO:0000313" key="8">
    <source>
        <dbReference type="EMBL" id="KAH8036842.1"/>
    </source>
</evidence>
<dbReference type="GO" id="GO:0005049">
    <property type="term" value="F:nuclear export signal receptor activity"/>
    <property type="evidence" value="ECO:0007669"/>
    <property type="project" value="InterPro"/>
</dbReference>
<accession>A0A9J6ER21</accession>
<keyword evidence="7" id="KW-0539">Nucleus</keyword>
<evidence type="ECO:0000313" key="9">
    <source>
        <dbReference type="Proteomes" id="UP000821866"/>
    </source>
</evidence>
<comment type="caution">
    <text evidence="8">The sequence shown here is derived from an EMBL/GenBank/DDBJ whole genome shotgun (WGS) entry which is preliminary data.</text>
</comment>
<evidence type="ECO:0000256" key="6">
    <source>
        <dbReference type="ARBA" id="ARBA00022927"/>
    </source>
</evidence>
<keyword evidence="9" id="KW-1185">Reference proteome</keyword>
<dbReference type="AlphaFoldDB" id="A0A9J6ER21"/>
<dbReference type="VEuPathDB" id="VectorBase:LOC119179301"/>
<name>A0A9J6ER21_RHIMP</name>
<evidence type="ECO:0000256" key="1">
    <source>
        <dbReference type="ARBA" id="ARBA00004123"/>
    </source>
</evidence>
<protein>
    <submittedName>
        <fullName evidence="8">Uncharacterized protein</fullName>
    </submittedName>
</protein>
<organism evidence="8 9">
    <name type="scientific">Rhipicephalus microplus</name>
    <name type="common">Cattle tick</name>
    <name type="synonym">Boophilus microplus</name>
    <dbReference type="NCBI Taxonomy" id="6941"/>
    <lineage>
        <taxon>Eukaryota</taxon>
        <taxon>Metazoa</taxon>
        <taxon>Ecdysozoa</taxon>
        <taxon>Arthropoda</taxon>
        <taxon>Chelicerata</taxon>
        <taxon>Arachnida</taxon>
        <taxon>Acari</taxon>
        <taxon>Parasitiformes</taxon>
        <taxon>Ixodida</taxon>
        <taxon>Ixodoidea</taxon>
        <taxon>Ixodidae</taxon>
        <taxon>Rhipicephalinae</taxon>
        <taxon>Rhipicephalus</taxon>
        <taxon>Boophilus</taxon>
    </lineage>
</organism>
<keyword evidence="5" id="KW-0963">Cytoplasm</keyword>
<dbReference type="InterPro" id="IPR040016">
    <property type="entry name" value="XPO6"/>
</dbReference>
<dbReference type="EMBL" id="JABSTU010000002">
    <property type="protein sequence ID" value="KAH8036842.1"/>
    <property type="molecule type" value="Genomic_DNA"/>
</dbReference>
<evidence type="ECO:0000256" key="3">
    <source>
        <dbReference type="ARBA" id="ARBA00009466"/>
    </source>
</evidence>
<gene>
    <name evidence="8" type="ORF">HPB51_006111</name>
</gene>
<reference evidence="8" key="2">
    <citation type="submission" date="2021-09" db="EMBL/GenBank/DDBJ databases">
        <authorList>
            <person name="Jia N."/>
            <person name="Wang J."/>
            <person name="Shi W."/>
            <person name="Du L."/>
            <person name="Sun Y."/>
            <person name="Zhan W."/>
            <person name="Jiang J."/>
            <person name="Wang Q."/>
            <person name="Zhang B."/>
            <person name="Ji P."/>
            <person name="Sakyi L.B."/>
            <person name="Cui X."/>
            <person name="Yuan T."/>
            <person name="Jiang B."/>
            <person name="Yang W."/>
            <person name="Lam T.T.-Y."/>
            <person name="Chang Q."/>
            <person name="Ding S."/>
            <person name="Wang X."/>
            <person name="Zhu J."/>
            <person name="Ruan X."/>
            <person name="Zhao L."/>
            <person name="Wei J."/>
            <person name="Que T."/>
            <person name="Du C."/>
            <person name="Cheng J."/>
            <person name="Dai P."/>
            <person name="Han X."/>
            <person name="Huang E."/>
            <person name="Gao Y."/>
            <person name="Liu J."/>
            <person name="Shao H."/>
            <person name="Ye R."/>
            <person name="Li L."/>
            <person name="Wei W."/>
            <person name="Wang X."/>
            <person name="Wang C."/>
            <person name="Huo Q."/>
            <person name="Li W."/>
            <person name="Guo W."/>
            <person name="Chen H."/>
            <person name="Chen S."/>
            <person name="Zhou L."/>
            <person name="Zhou L."/>
            <person name="Ni X."/>
            <person name="Tian J."/>
            <person name="Zhou Y."/>
            <person name="Sheng Y."/>
            <person name="Liu T."/>
            <person name="Pan Y."/>
            <person name="Xia L."/>
            <person name="Li J."/>
            <person name="Zhao F."/>
            <person name="Cao W."/>
        </authorList>
    </citation>
    <scope>NUCLEOTIDE SEQUENCE</scope>
    <source>
        <strain evidence="8">Rmic-2018</strain>
        <tissue evidence="8">Larvae</tissue>
    </source>
</reference>
<dbReference type="PANTHER" id="PTHR21452">
    <property type="entry name" value="EXPORTIN-6"/>
    <property type="match status" value="1"/>
</dbReference>
<dbReference type="GO" id="GO:0005737">
    <property type="term" value="C:cytoplasm"/>
    <property type="evidence" value="ECO:0007669"/>
    <property type="project" value="UniProtKB-SubCell"/>
</dbReference>
<comment type="subcellular location">
    <subcellularLocation>
        <location evidence="2">Cytoplasm</location>
    </subcellularLocation>
    <subcellularLocation>
        <location evidence="1">Nucleus</location>
    </subcellularLocation>
</comment>
<evidence type="ECO:0000256" key="5">
    <source>
        <dbReference type="ARBA" id="ARBA00022490"/>
    </source>
</evidence>
<comment type="similarity">
    <text evidence="3">Belongs to the exportin family.</text>
</comment>
<keyword evidence="6" id="KW-0653">Protein transport</keyword>
<dbReference type="GO" id="GO:0005634">
    <property type="term" value="C:nucleus"/>
    <property type="evidence" value="ECO:0007669"/>
    <property type="project" value="UniProtKB-SubCell"/>
</dbReference>